<dbReference type="EMBL" id="KN832974">
    <property type="protein sequence ID" value="KIM89641.1"/>
    <property type="molecule type" value="Genomic_DNA"/>
</dbReference>
<dbReference type="InParanoid" id="A0A0C3GG79"/>
<dbReference type="InterPro" id="IPR032675">
    <property type="entry name" value="LRR_dom_sf"/>
</dbReference>
<accession>A0A0C3GG79</accession>
<organism evidence="1 2">
    <name type="scientific">Piloderma croceum (strain F 1598)</name>
    <dbReference type="NCBI Taxonomy" id="765440"/>
    <lineage>
        <taxon>Eukaryota</taxon>
        <taxon>Fungi</taxon>
        <taxon>Dikarya</taxon>
        <taxon>Basidiomycota</taxon>
        <taxon>Agaricomycotina</taxon>
        <taxon>Agaricomycetes</taxon>
        <taxon>Agaricomycetidae</taxon>
        <taxon>Atheliales</taxon>
        <taxon>Atheliaceae</taxon>
        <taxon>Piloderma</taxon>
    </lineage>
</organism>
<dbReference type="STRING" id="765440.A0A0C3GG79"/>
<dbReference type="OrthoDB" id="3063971at2759"/>
<reference evidence="1 2" key="1">
    <citation type="submission" date="2014-04" db="EMBL/GenBank/DDBJ databases">
        <authorList>
            <consortium name="DOE Joint Genome Institute"/>
            <person name="Kuo A."/>
            <person name="Tarkka M."/>
            <person name="Buscot F."/>
            <person name="Kohler A."/>
            <person name="Nagy L.G."/>
            <person name="Floudas D."/>
            <person name="Copeland A."/>
            <person name="Barry K.W."/>
            <person name="Cichocki N."/>
            <person name="Veneault-Fourrey C."/>
            <person name="LaButti K."/>
            <person name="Lindquist E.A."/>
            <person name="Lipzen A."/>
            <person name="Lundell T."/>
            <person name="Morin E."/>
            <person name="Murat C."/>
            <person name="Sun H."/>
            <person name="Tunlid A."/>
            <person name="Henrissat B."/>
            <person name="Grigoriev I.V."/>
            <person name="Hibbett D.S."/>
            <person name="Martin F."/>
            <person name="Nordberg H.P."/>
            <person name="Cantor M.N."/>
            <person name="Hua S.X."/>
        </authorList>
    </citation>
    <scope>NUCLEOTIDE SEQUENCE [LARGE SCALE GENOMIC DNA]</scope>
    <source>
        <strain evidence="1 2">F 1598</strain>
    </source>
</reference>
<dbReference type="Gene3D" id="3.80.10.10">
    <property type="entry name" value="Ribonuclease Inhibitor"/>
    <property type="match status" value="1"/>
</dbReference>
<dbReference type="AlphaFoldDB" id="A0A0C3GG79"/>
<evidence type="ECO:0000313" key="2">
    <source>
        <dbReference type="Proteomes" id="UP000054166"/>
    </source>
</evidence>
<protein>
    <recommendedName>
        <fullName evidence="3">F-box domain-containing protein</fullName>
    </recommendedName>
</protein>
<dbReference type="SUPFAM" id="SSF52047">
    <property type="entry name" value="RNI-like"/>
    <property type="match status" value="1"/>
</dbReference>
<dbReference type="HOGENOM" id="CLU_018544_12_0_1"/>
<evidence type="ECO:0008006" key="3">
    <source>
        <dbReference type="Google" id="ProtNLM"/>
    </source>
</evidence>
<keyword evidence="2" id="KW-1185">Reference proteome</keyword>
<proteinExistence type="predicted"/>
<sequence length="419" mass="47645">MSSAMNSPFQHRLNSNYAPLEDECHHIAQIVTDQDKRISQIDEEIHRLHRLLQPLLRDRGEVHAFREAHRQLLSPSRRIPPELWSEVFVHCLPAGKFVKIDVQEAPMLLAQVSSLWRSIALSTPGLWNSIAVGGANGVVLTSKSTLISTWLGRSGNLPLSIAIVQMGLPVPQQEEDFVNAFIPFTPQIKDLTMFAPQSMIQRLIGNQDISGLTNLKIAITNDGDGGQPLNISESAIRVRHLFIIHYRSSLDIFHFPWAQLTEFDGESLPFNECFNIFRQFHNLSRLHLRSVSGEYDGVIHPHVLMPNLVSLELNLLDTDIGCMWNNLTLPRLQEANFSFFIEDSWQKLELFALLDRSSCSLCTLYISNNISEEDLVECVERIPSLRNVILRSCWDDKYPLSDRVSRMLEQRATSAMNVD</sequence>
<name>A0A0C3GG79_PILCF</name>
<evidence type="ECO:0000313" key="1">
    <source>
        <dbReference type="EMBL" id="KIM89641.1"/>
    </source>
</evidence>
<gene>
    <name evidence="1" type="ORF">PILCRDRAFT_812464</name>
</gene>
<dbReference type="Proteomes" id="UP000054166">
    <property type="component" value="Unassembled WGS sequence"/>
</dbReference>
<reference evidence="2" key="2">
    <citation type="submission" date="2015-01" db="EMBL/GenBank/DDBJ databases">
        <title>Evolutionary Origins and Diversification of the Mycorrhizal Mutualists.</title>
        <authorList>
            <consortium name="DOE Joint Genome Institute"/>
            <consortium name="Mycorrhizal Genomics Consortium"/>
            <person name="Kohler A."/>
            <person name="Kuo A."/>
            <person name="Nagy L.G."/>
            <person name="Floudas D."/>
            <person name="Copeland A."/>
            <person name="Barry K.W."/>
            <person name="Cichocki N."/>
            <person name="Veneault-Fourrey C."/>
            <person name="LaButti K."/>
            <person name="Lindquist E.A."/>
            <person name="Lipzen A."/>
            <person name="Lundell T."/>
            <person name="Morin E."/>
            <person name="Murat C."/>
            <person name="Riley R."/>
            <person name="Ohm R."/>
            <person name="Sun H."/>
            <person name="Tunlid A."/>
            <person name="Henrissat B."/>
            <person name="Grigoriev I.V."/>
            <person name="Hibbett D.S."/>
            <person name="Martin F."/>
        </authorList>
    </citation>
    <scope>NUCLEOTIDE SEQUENCE [LARGE SCALE GENOMIC DNA]</scope>
    <source>
        <strain evidence="2">F 1598</strain>
    </source>
</reference>